<feature type="domain" description="PABS" evidence="5">
    <location>
        <begin position="1"/>
        <end position="206"/>
    </location>
</feature>
<dbReference type="CDD" id="cd02440">
    <property type="entry name" value="AdoMet_MTases"/>
    <property type="match status" value="1"/>
</dbReference>
<dbReference type="InterPro" id="IPR029063">
    <property type="entry name" value="SAM-dependent_MTases_sf"/>
</dbReference>
<dbReference type="GO" id="GO:0016740">
    <property type="term" value="F:transferase activity"/>
    <property type="evidence" value="ECO:0007669"/>
    <property type="project" value="UniProtKB-UniRule"/>
</dbReference>
<dbReference type="Proteomes" id="UP000319502">
    <property type="component" value="Unassembled WGS sequence"/>
</dbReference>
<evidence type="ECO:0000313" key="7">
    <source>
        <dbReference type="Proteomes" id="UP000319502"/>
    </source>
</evidence>
<dbReference type="Pfam" id="PF01564">
    <property type="entry name" value="Spermine_synth"/>
    <property type="match status" value="1"/>
</dbReference>
<dbReference type="GO" id="GO:0006596">
    <property type="term" value="P:polyamine biosynthetic process"/>
    <property type="evidence" value="ECO:0007669"/>
    <property type="project" value="UniProtKB-UniRule"/>
</dbReference>
<comment type="similarity">
    <text evidence="1">Belongs to the spermidine/spermine synthase family.</text>
</comment>
<evidence type="ECO:0000256" key="3">
    <source>
        <dbReference type="ARBA" id="ARBA00023115"/>
    </source>
</evidence>
<dbReference type="OrthoDB" id="117774at2"/>
<gene>
    <name evidence="6" type="ORF">FHP91_13895</name>
</gene>
<feature type="active site" description="Proton acceptor" evidence="4">
    <location>
        <position position="131"/>
    </location>
</feature>
<keyword evidence="2 4" id="KW-0808">Transferase</keyword>
<dbReference type="PANTHER" id="PTHR43317:SF1">
    <property type="entry name" value="THERMOSPERMINE SYNTHASE ACAULIS5"/>
    <property type="match status" value="1"/>
</dbReference>
<evidence type="ECO:0000256" key="2">
    <source>
        <dbReference type="ARBA" id="ARBA00022679"/>
    </source>
</evidence>
<reference evidence="6 7" key="1">
    <citation type="submission" date="2019-07" db="EMBL/GenBank/DDBJ databases">
        <title>The pathways for chlorine oxyanion respiration interact through the shared metabolite chlorate.</title>
        <authorList>
            <person name="Barnum T.P."/>
            <person name="Cheng Y."/>
            <person name="Hill K.A."/>
            <person name="Lucas L.N."/>
            <person name="Carlson H.K."/>
            <person name="Coates J.D."/>
        </authorList>
    </citation>
    <scope>NUCLEOTIDE SEQUENCE [LARGE SCALE GENOMIC DNA]</scope>
    <source>
        <strain evidence="6 7">SFB-3</strain>
    </source>
</reference>
<dbReference type="PROSITE" id="PS51006">
    <property type="entry name" value="PABS_2"/>
    <property type="match status" value="1"/>
</dbReference>
<evidence type="ECO:0000256" key="4">
    <source>
        <dbReference type="PROSITE-ProRule" id="PRU00354"/>
    </source>
</evidence>
<evidence type="ECO:0000259" key="5">
    <source>
        <dbReference type="PROSITE" id="PS51006"/>
    </source>
</evidence>
<dbReference type="Gene3D" id="3.40.50.150">
    <property type="entry name" value="Vaccinia Virus protein VP39"/>
    <property type="match status" value="1"/>
</dbReference>
<sequence length="250" mass="28443">MENPIDIREEAGVRFLHFGTEWVQGAMRLRSPHTLELPYTREMMAGLLMREAPWPRRVLSIGLGAGSLAKFIHRQLPDAIHTVVEIEPRVLAIARQYFRFPADDDRLQVHLQDGLVFMAQTDARWDLILLDAYDHDVRQGPLNSIEFYRCLREHLTDDGLLSANLFNRGRRYEGTMARLEYAFDQRSLAFNSADHGNMIAFGAVGHPIELDAAELRERAIAVQTATGLDLRPTVNRLLGAKADSGEWLRL</sequence>
<name>A0A557QLU0_9RHOO</name>
<dbReference type="InterPro" id="IPR030374">
    <property type="entry name" value="PABS"/>
</dbReference>
<dbReference type="SUPFAM" id="SSF53335">
    <property type="entry name" value="S-adenosyl-L-methionine-dependent methyltransferases"/>
    <property type="match status" value="1"/>
</dbReference>
<evidence type="ECO:0000256" key="1">
    <source>
        <dbReference type="ARBA" id="ARBA00007867"/>
    </source>
</evidence>
<dbReference type="AlphaFoldDB" id="A0A557QLU0"/>
<organism evidence="6 7">
    <name type="scientific">Denitromonas halophila</name>
    <dbReference type="NCBI Taxonomy" id="1629404"/>
    <lineage>
        <taxon>Bacteria</taxon>
        <taxon>Pseudomonadati</taxon>
        <taxon>Pseudomonadota</taxon>
        <taxon>Betaproteobacteria</taxon>
        <taxon>Rhodocyclales</taxon>
        <taxon>Zoogloeaceae</taxon>
        <taxon>Denitromonas</taxon>
    </lineage>
</organism>
<dbReference type="RefSeq" id="WP_144310165.1">
    <property type="nucleotide sequence ID" value="NZ_VMNK01000014.1"/>
</dbReference>
<evidence type="ECO:0000313" key="6">
    <source>
        <dbReference type="EMBL" id="TVO53876.1"/>
    </source>
</evidence>
<dbReference type="PANTHER" id="PTHR43317">
    <property type="entry name" value="THERMOSPERMINE SYNTHASE ACAULIS5"/>
    <property type="match status" value="1"/>
</dbReference>
<protein>
    <submittedName>
        <fullName evidence="6">Spermidine synthase</fullName>
    </submittedName>
</protein>
<dbReference type="EMBL" id="VMNK01000014">
    <property type="protein sequence ID" value="TVO53876.1"/>
    <property type="molecule type" value="Genomic_DNA"/>
</dbReference>
<accession>A0A557QLU0</accession>
<dbReference type="NCBIfam" id="NF037959">
    <property type="entry name" value="MFS_SpdSyn"/>
    <property type="match status" value="1"/>
</dbReference>
<comment type="caution">
    <text evidence="6">The sequence shown here is derived from an EMBL/GenBank/DDBJ whole genome shotgun (WGS) entry which is preliminary data.</text>
</comment>
<keyword evidence="7" id="KW-1185">Reference proteome</keyword>
<keyword evidence="3 4" id="KW-0620">Polyamine biosynthesis</keyword>
<proteinExistence type="inferred from homology"/>